<sequence>ITAGPQPIIAYLLMKENEIRTVRLILTAKKNSLDTKL</sequence>
<feature type="non-terminal residue" evidence="1">
    <location>
        <position position="37"/>
    </location>
</feature>
<dbReference type="InterPro" id="IPR036079">
    <property type="entry name" value="ATPase_csu/dsu_sf"/>
</dbReference>
<dbReference type="InterPro" id="IPR044911">
    <property type="entry name" value="V-type_ATPase_csu/dsu_dom_3"/>
</dbReference>
<evidence type="ECO:0000313" key="1">
    <source>
        <dbReference type="EMBL" id="GAF95855.1"/>
    </source>
</evidence>
<comment type="caution">
    <text evidence="1">The sequence shown here is derived from an EMBL/GenBank/DDBJ whole genome shotgun (WGS) entry which is preliminary data.</text>
</comment>
<name>X0V5C8_9ZZZZ</name>
<dbReference type="EMBL" id="BARS01014675">
    <property type="protein sequence ID" value="GAF95855.1"/>
    <property type="molecule type" value="Genomic_DNA"/>
</dbReference>
<gene>
    <name evidence="1" type="ORF">S01H1_24533</name>
</gene>
<accession>X0V5C8</accession>
<dbReference type="Gene3D" id="1.10.132.50">
    <property type="entry name" value="ATP synthase (C/AC39) subunit, domain 3"/>
    <property type="match status" value="1"/>
</dbReference>
<dbReference type="SUPFAM" id="SSF103486">
    <property type="entry name" value="V-type ATP synthase subunit C"/>
    <property type="match status" value="1"/>
</dbReference>
<feature type="non-terminal residue" evidence="1">
    <location>
        <position position="1"/>
    </location>
</feature>
<reference evidence="1" key="1">
    <citation type="journal article" date="2014" name="Front. Microbiol.">
        <title>High frequency of phylogenetically diverse reductive dehalogenase-homologous genes in deep subseafloor sedimentary metagenomes.</title>
        <authorList>
            <person name="Kawai M."/>
            <person name="Futagami T."/>
            <person name="Toyoda A."/>
            <person name="Takaki Y."/>
            <person name="Nishi S."/>
            <person name="Hori S."/>
            <person name="Arai W."/>
            <person name="Tsubouchi T."/>
            <person name="Morono Y."/>
            <person name="Uchiyama I."/>
            <person name="Ito T."/>
            <person name="Fujiyama A."/>
            <person name="Inagaki F."/>
            <person name="Takami H."/>
        </authorList>
    </citation>
    <scope>NUCLEOTIDE SEQUENCE</scope>
    <source>
        <strain evidence="1">Expedition CK06-06</strain>
    </source>
</reference>
<dbReference type="AlphaFoldDB" id="X0V5C8"/>
<proteinExistence type="predicted"/>
<dbReference type="GO" id="GO:0046961">
    <property type="term" value="F:proton-transporting ATPase activity, rotational mechanism"/>
    <property type="evidence" value="ECO:0007669"/>
    <property type="project" value="InterPro"/>
</dbReference>
<protein>
    <submittedName>
        <fullName evidence="1">Uncharacterized protein</fullName>
    </submittedName>
</protein>
<organism evidence="1">
    <name type="scientific">marine sediment metagenome</name>
    <dbReference type="NCBI Taxonomy" id="412755"/>
    <lineage>
        <taxon>unclassified sequences</taxon>
        <taxon>metagenomes</taxon>
        <taxon>ecological metagenomes</taxon>
    </lineage>
</organism>